<accession>A0A915KY02</accession>
<dbReference type="Proteomes" id="UP000887565">
    <property type="component" value="Unplaced"/>
</dbReference>
<protein>
    <submittedName>
        <fullName evidence="3">Uncharacterized protein</fullName>
    </submittedName>
</protein>
<feature type="compositionally biased region" description="Basic and acidic residues" evidence="1">
    <location>
        <begin position="63"/>
        <end position="87"/>
    </location>
</feature>
<sequence>MQHIPAKENGFDQENNLVNLKPSYIGLKDEHIQRVEKINHGQVVQEPAIIEFASHLPIDETEDQKRGVENEAYAADRDQNANDDDIR</sequence>
<dbReference type="WBParaSite" id="nRc.2.0.1.t43359-RA">
    <property type="protein sequence ID" value="nRc.2.0.1.t43359-RA"/>
    <property type="gene ID" value="nRc.2.0.1.g43359"/>
</dbReference>
<organism evidence="2 3">
    <name type="scientific">Romanomermis culicivorax</name>
    <name type="common">Nematode worm</name>
    <dbReference type="NCBI Taxonomy" id="13658"/>
    <lineage>
        <taxon>Eukaryota</taxon>
        <taxon>Metazoa</taxon>
        <taxon>Ecdysozoa</taxon>
        <taxon>Nematoda</taxon>
        <taxon>Enoplea</taxon>
        <taxon>Dorylaimia</taxon>
        <taxon>Mermithida</taxon>
        <taxon>Mermithoidea</taxon>
        <taxon>Mermithidae</taxon>
        <taxon>Romanomermis</taxon>
    </lineage>
</organism>
<feature type="region of interest" description="Disordered" evidence="1">
    <location>
        <begin position="60"/>
        <end position="87"/>
    </location>
</feature>
<evidence type="ECO:0000313" key="2">
    <source>
        <dbReference type="Proteomes" id="UP000887565"/>
    </source>
</evidence>
<evidence type="ECO:0000256" key="1">
    <source>
        <dbReference type="SAM" id="MobiDB-lite"/>
    </source>
</evidence>
<dbReference type="AlphaFoldDB" id="A0A915KY02"/>
<evidence type="ECO:0000313" key="3">
    <source>
        <dbReference type="WBParaSite" id="nRc.2.0.1.t43359-RA"/>
    </source>
</evidence>
<keyword evidence="2" id="KW-1185">Reference proteome</keyword>
<reference evidence="3" key="1">
    <citation type="submission" date="2022-11" db="UniProtKB">
        <authorList>
            <consortium name="WormBaseParasite"/>
        </authorList>
    </citation>
    <scope>IDENTIFICATION</scope>
</reference>
<proteinExistence type="predicted"/>
<name>A0A915KY02_ROMCU</name>